<name>A0A0D0A9D8_9AGAM</name>
<dbReference type="Proteomes" id="UP000054485">
    <property type="component" value="Unassembled WGS sequence"/>
</dbReference>
<proteinExistence type="predicted"/>
<dbReference type="EMBL" id="KN835154">
    <property type="protein sequence ID" value="KIK46825.1"/>
    <property type="molecule type" value="Genomic_DNA"/>
</dbReference>
<sequence length="69" mass="7776">MSANPAVLFFACSPSRNDICRSIRGPDIRKFAAYLLRSSIVEVVRIYRRVCVCSEPVRYIGSASRSAHR</sequence>
<protein>
    <submittedName>
        <fullName evidence="1">Uncharacterized protein</fullName>
    </submittedName>
</protein>
<dbReference type="AlphaFoldDB" id="A0A0D0A9D8"/>
<gene>
    <name evidence="1" type="ORF">CY34DRAFT_799993</name>
</gene>
<reference evidence="2" key="2">
    <citation type="submission" date="2015-01" db="EMBL/GenBank/DDBJ databases">
        <title>Evolutionary Origins and Diversification of the Mycorrhizal Mutualists.</title>
        <authorList>
            <consortium name="DOE Joint Genome Institute"/>
            <consortium name="Mycorrhizal Genomics Consortium"/>
            <person name="Kohler A."/>
            <person name="Kuo A."/>
            <person name="Nagy L.G."/>
            <person name="Floudas D."/>
            <person name="Copeland A."/>
            <person name="Barry K.W."/>
            <person name="Cichocki N."/>
            <person name="Veneault-Fourrey C."/>
            <person name="LaButti K."/>
            <person name="Lindquist E.A."/>
            <person name="Lipzen A."/>
            <person name="Lundell T."/>
            <person name="Morin E."/>
            <person name="Murat C."/>
            <person name="Riley R."/>
            <person name="Ohm R."/>
            <person name="Sun H."/>
            <person name="Tunlid A."/>
            <person name="Henrissat B."/>
            <person name="Grigoriev I.V."/>
            <person name="Hibbett D.S."/>
            <person name="Martin F."/>
        </authorList>
    </citation>
    <scope>NUCLEOTIDE SEQUENCE [LARGE SCALE GENOMIC DNA]</scope>
    <source>
        <strain evidence="2">UH-Slu-Lm8-n1</strain>
    </source>
</reference>
<organism evidence="1 2">
    <name type="scientific">Suillus luteus UH-Slu-Lm8-n1</name>
    <dbReference type="NCBI Taxonomy" id="930992"/>
    <lineage>
        <taxon>Eukaryota</taxon>
        <taxon>Fungi</taxon>
        <taxon>Dikarya</taxon>
        <taxon>Basidiomycota</taxon>
        <taxon>Agaricomycotina</taxon>
        <taxon>Agaricomycetes</taxon>
        <taxon>Agaricomycetidae</taxon>
        <taxon>Boletales</taxon>
        <taxon>Suillineae</taxon>
        <taxon>Suillaceae</taxon>
        <taxon>Suillus</taxon>
    </lineage>
</organism>
<reference evidence="1 2" key="1">
    <citation type="submission" date="2014-04" db="EMBL/GenBank/DDBJ databases">
        <authorList>
            <consortium name="DOE Joint Genome Institute"/>
            <person name="Kuo A."/>
            <person name="Ruytinx J."/>
            <person name="Rineau F."/>
            <person name="Colpaert J."/>
            <person name="Kohler A."/>
            <person name="Nagy L.G."/>
            <person name="Floudas D."/>
            <person name="Copeland A."/>
            <person name="Barry K.W."/>
            <person name="Cichocki N."/>
            <person name="Veneault-Fourrey C."/>
            <person name="LaButti K."/>
            <person name="Lindquist E.A."/>
            <person name="Lipzen A."/>
            <person name="Lundell T."/>
            <person name="Morin E."/>
            <person name="Murat C."/>
            <person name="Sun H."/>
            <person name="Tunlid A."/>
            <person name="Henrissat B."/>
            <person name="Grigoriev I.V."/>
            <person name="Hibbett D.S."/>
            <person name="Martin F."/>
            <person name="Nordberg H.P."/>
            <person name="Cantor M.N."/>
            <person name="Hua S.X."/>
        </authorList>
    </citation>
    <scope>NUCLEOTIDE SEQUENCE [LARGE SCALE GENOMIC DNA]</scope>
    <source>
        <strain evidence="1 2">UH-Slu-Lm8-n1</strain>
    </source>
</reference>
<accession>A0A0D0A9D8</accession>
<evidence type="ECO:0000313" key="1">
    <source>
        <dbReference type="EMBL" id="KIK46825.1"/>
    </source>
</evidence>
<dbReference type="InParanoid" id="A0A0D0A9D8"/>
<dbReference type="HOGENOM" id="CLU_2783018_0_0_1"/>
<evidence type="ECO:0000313" key="2">
    <source>
        <dbReference type="Proteomes" id="UP000054485"/>
    </source>
</evidence>
<keyword evidence="2" id="KW-1185">Reference proteome</keyword>
<feature type="non-terminal residue" evidence="1">
    <location>
        <position position="69"/>
    </location>
</feature>